<comment type="caution">
    <text evidence="11">The sequence shown here is derived from an EMBL/GenBank/DDBJ whole genome shotgun (WGS) entry which is preliminary data.</text>
</comment>
<dbReference type="SMART" id="SM00062">
    <property type="entry name" value="PBPb"/>
    <property type="match status" value="1"/>
</dbReference>
<dbReference type="SMART" id="SM00387">
    <property type="entry name" value="HATPase_c"/>
    <property type="match status" value="1"/>
</dbReference>
<dbReference type="InterPro" id="IPR000014">
    <property type="entry name" value="PAS"/>
</dbReference>
<dbReference type="Gene3D" id="3.30.565.10">
    <property type="entry name" value="Histidine kinase-like ATPase, C-terminal domain"/>
    <property type="match status" value="1"/>
</dbReference>
<evidence type="ECO:0000259" key="10">
    <source>
        <dbReference type="PROSITE" id="PS50113"/>
    </source>
</evidence>
<name>A0A6V8NCU3_9BACT</name>
<dbReference type="PROSITE" id="PS50109">
    <property type="entry name" value="HIS_KIN"/>
    <property type="match status" value="1"/>
</dbReference>
<dbReference type="PROSITE" id="PS50110">
    <property type="entry name" value="RESPONSE_REGULATORY"/>
    <property type="match status" value="1"/>
</dbReference>
<dbReference type="InterPro" id="IPR005467">
    <property type="entry name" value="His_kinase_dom"/>
</dbReference>
<evidence type="ECO:0000256" key="6">
    <source>
        <dbReference type="SAM" id="Phobius"/>
    </source>
</evidence>
<comment type="catalytic activity">
    <reaction evidence="1">
        <text>ATP + protein L-histidine = ADP + protein N-phospho-L-histidine.</text>
        <dbReference type="EC" id="2.7.13.3"/>
    </reaction>
</comment>
<keyword evidence="3 4" id="KW-0597">Phosphoprotein</keyword>
<evidence type="ECO:0000259" key="9">
    <source>
        <dbReference type="PROSITE" id="PS50112"/>
    </source>
</evidence>
<keyword evidence="5" id="KW-0175">Coiled coil</keyword>
<dbReference type="AlphaFoldDB" id="A0A6V8NCU3"/>
<keyword evidence="6" id="KW-0472">Membrane</keyword>
<feature type="domain" description="PAS" evidence="9">
    <location>
        <begin position="351"/>
        <end position="422"/>
    </location>
</feature>
<dbReference type="CDD" id="cd00156">
    <property type="entry name" value="REC"/>
    <property type="match status" value="1"/>
</dbReference>
<dbReference type="InterPro" id="IPR001789">
    <property type="entry name" value="Sig_transdc_resp-reg_receiver"/>
</dbReference>
<feature type="transmembrane region" description="Helical" evidence="6">
    <location>
        <begin position="280"/>
        <end position="302"/>
    </location>
</feature>
<sequence>MKIASTHCYGFCSRPGRFTLLLGVLLFFCLCIFKGQSLHAEPAPKKVVRVAAFNFNPAIYQDRDGKVKGFYVEMLDEIARRENWQIQYVYGSWGEGLERIKRGEVDLLTSVAWLEERTRFLDYGKTAIMTVWSEVYVHQKSDLSGIRDMAGKKVAIMKGDSNGKQFRNLVEKFGIPCTIVEYPGFEEVFKEVEAGRVDAGVVNNTFGIGRSKDFKVKSSGIIFSPFDLYFATAKGKNAELLGVLDGYLTSWKADKSSLYHSALNRWLHRNAEVVSVIPTWLIQLLLGLALSGVLGTAFIVLLRRQVAARTHELQESESALLEKNEELAAVEEELRQQLDETFTAQEALQKNEEFLTAIVENMPAMVFVKDAQDLRFVSMNRTGEEILGIRREELIGKCDFDLFPEKEATYFTGMDRFVLQQGTIHEIPEERIHVRDGQERILHTRKVPICDPSGKPLYLLGISVDITNQRSVEEQLRQAHKMDVVGQLAGGVAHDFNNMLTGIIGAAELLNWRLGDDPNNAKLTAVILDAATRSADLTRQLLAFSRKGKITSTAISINDCINAVVAILERTIDKRIDLKVEFQAQNPTVIGDPGLLQNALLNLAVNARDAMPEGGTLTFTTCNVELTGSSPVGQLAAGPYLEISVADTGIGMTPEVLEHIYEPFFTTKETGKGTGLGLAAVYGTVKEHNGTISVTSEPGNGTVFRLCLPSGASQSSEMTVGEETVPGKGGIMLVDDEAIIRLSGHCLLEELGYQVYLAEDGEQALELYSRERSRIGLVILDMVMPKLSGKETFLRLKRLDPEVRVLFSSGFHREGTVHELLAIGAKGFIHKPYRLQNLSKSVAEALGEVV</sequence>
<evidence type="ECO:0000256" key="3">
    <source>
        <dbReference type="ARBA" id="ARBA00022553"/>
    </source>
</evidence>
<dbReference type="SUPFAM" id="SSF53850">
    <property type="entry name" value="Periplasmic binding protein-like II"/>
    <property type="match status" value="1"/>
</dbReference>
<dbReference type="SMART" id="SM00091">
    <property type="entry name" value="PAS"/>
    <property type="match status" value="1"/>
</dbReference>
<dbReference type="InterPro" id="IPR036890">
    <property type="entry name" value="HATPase_C_sf"/>
</dbReference>
<evidence type="ECO:0000256" key="2">
    <source>
        <dbReference type="ARBA" id="ARBA00012438"/>
    </source>
</evidence>
<dbReference type="InterPro" id="IPR013656">
    <property type="entry name" value="PAS_4"/>
</dbReference>
<dbReference type="SUPFAM" id="SSF55785">
    <property type="entry name" value="PYP-like sensor domain (PAS domain)"/>
    <property type="match status" value="1"/>
</dbReference>
<dbReference type="EMBL" id="BLXZ01000006">
    <property type="protein sequence ID" value="GFO69627.1"/>
    <property type="molecule type" value="Genomic_DNA"/>
</dbReference>
<organism evidence="11 12">
    <name type="scientific">Geomonas limicola</name>
    <dbReference type="NCBI Taxonomy" id="2740186"/>
    <lineage>
        <taxon>Bacteria</taxon>
        <taxon>Pseudomonadati</taxon>
        <taxon>Thermodesulfobacteriota</taxon>
        <taxon>Desulfuromonadia</taxon>
        <taxon>Geobacterales</taxon>
        <taxon>Geobacteraceae</taxon>
        <taxon>Geomonas</taxon>
    </lineage>
</organism>
<dbReference type="Gene3D" id="3.30.450.20">
    <property type="entry name" value="PAS domain"/>
    <property type="match status" value="1"/>
</dbReference>
<evidence type="ECO:0000256" key="5">
    <source>
        <dbReference type="SAM" id="Coils"/>
    </source>
</evidence>
<dbReference type="Gene3D" id="1.10.287.130">
    <property type="match status" value="1"/>
</dbReference>
<evidence type="ECO:0000256" key="1">
    <source>
        <dbReference type="ARBA" id="ARBA00000085"/>
    </source>
</evidence>
<dbReference type="InterPro" id="IPR036097">
    <property type="entry name" value="HisK_dim/P_sf"/>
</dbReference>
<dbReference type="Proteomes" id="UP000587586">
    <property type="component" value="Unassembled WGS sequence"/>
</dbReference>
<feature type="modified residue" description="4-aspartylphosphate" evidence="4">
    <location>
        <position position="781"/>
    </location>
</feature>
<dbReference type="PRINTS" id="PR00344">
    <property type="entry name" value="BCTRLSENSOR"/>
</dbReference>
<dbReference type="InterPro" id="IPR011006">
    <property type="entry name" value="CheY-like_superfamily"/>
</dbReference>
<dbReference type="InterPro" id="IPR003594">
    <property type="entry name" value="HATPase_dom"/>
</dbReference>
<dbReference type="Pfam" id="PF00072">
    <property type="entry name" value="Response_reg"/>
    <property type="match status" value="1"/>
</dbReference>
<evidence type="ECO:0000313" key="11">
    <source>
        <dbReference type="EMBL" id="GFO69627.1"/>
    </source>
</evidence>
<dbReference type="SMART" id="SM00388">
    <property type="entry name" value="HisKA"/>
    <property type="match status" value="1"/>
</dbReference>
<dbReference type="Pfam" id="PF08448">
    <property type="entry name" value="PAS_4"/>
    <property type="match status" value="1"/>
</dbReference>
<evidence type="ECO:0000259" key="7">
    <source>
        <dbReference type="PROSITE" id="PS50109"/>
    </source>
</evidence>
<dbReference type="NCBIfam" id="TIGR00229">
    <property type="entry name" value="sensory_box"/>
    <property type="match status" value="1"/>
</dbReference>
<gene>
    <name evidence="11" type="ORF">GMLC_32060</name>
</gene>
<dbReference type="InterPro" id="IPR001638">
    <property type="entry name" value="Solute-binding_3/MltF_N"/>
</dbReference>
<proteinExistence type="predicted"/>
<feature type="coiled-coil region" evidence="5">
    <location>
        <begin position="313"/>
        <end position="351"/>
    </location>
</feature>
<dbReference type="GO" id="GO:0000155">
    <property type="term" value="F:phosphorelay sensor kinase activity"/>
    <property type="evidence" value="ECO:0007669"/>
    <property type="project" value="InterPro"/>
</dbReference>
<dbReference type="CDD" id="cd00130">
    <property type="entry name" value="PAS"/>
    <property type="match status" value="1"/>
</dbReference>
<dbReference type="InterPro" id="IPR035965">
    <property type="entry name" value="PAS-like_dom_sf"/>
</dbReference>
<dbReference type="EC" id="2.7.13.3" evidence="2"/>
<dbReference type="Gene3D" id="3.40.50.2300">
    <property type="match status" value="1"/>
</dbReference>
<dbReference type="InterPro" id="IPR004358">
    <property type="entry name" value="Sig_transdc_His_kin-like_C"/>
</dbReference>
<protein>
    <recommendedName>
        <fullName evidence="2">histidine kinase</fullName>
        <ecNumber evidence="2">2.7.13.3</ecNumber>
    </recommendedName>
</protein>
<keyword evidence="6" id="KW-0812">Transmembrane</keyword>
<evidence type="ECO:0000259" key="8">
    <source>
        <dbReference type="PROSITE" id="PS50110"/>
    </source>
</evidence>
<dbReference type="PROSITE" id="PS50112">
    <property type="entry name" value="PAS"/>
    <property type="match status" value="1"/>
</dbReference>
<dbReference type="PROSITE" id="PS50113">
    <property type="entry name" value="PAC"/>
    <property type="match status" value="1"/>
</dbReference>
<dbReference type="Pfam" id="PF02518">
    <property type="entry name" value="HATPase_c"/>
    <property type="match status" value="1"/>
</dbReference>
<feature type="domain" description="Response regulatory" evidence="8">
    <location>
        <begin position="730"/>
        <end position="846"/>
    </location>
</feature>
<dbReference type="CDD" id="cd00082">
    <property type="entry name" value="HisKA"/>
    <property type="match status" value="1"/>
</dbReference>
<dbReference type="Gene3D" id="3.40.190.10">
    <property type="entry name" value="Periplasmic binding protein-like II"/>
    <property type="match status" value="2"/>
</dbReference>
<dbReference type="Pfam" id="PF00497">
    <property type="entry name" value="SBP_bac_3"/>
    <property type="match status" value="1"/>
</dbReference>
<dbReference type="SUPFAM" id="SSF55874">
    <property type="entry name" value="ATPase domain of HSP90 chaperone/DNA topoisomerase II/histidine kinase"/>
    <property type="match status" value="1"/>
</dbReference>
<accession>A0A6V8NCU3</accession>
<feature type="domain" description="Histidine kinase" evidence="7">
    <location>
        <begin position="491"/>
        <end position="712"/>
    </location>
</feature>
<dbReference type="PANTHER" id="PTHR43065">
    <property type="entry name" value="SENSOR HISTIDINE KINASE"/>
    <property type="match status" value="1"/>
</dbReference>
<feature type="domain" description="PAC" evidence="10">
    <location>
        <begin position="426"/>
        <end position="478"/>
    </location>
</feature>
<dbReference type="SUPFAM" id="SSF52172">
    <property type="entry name" value="CheY-like"/>
    <property type="match status" value="1"/>
</dbReference>
<dbReference type="Pfam" id="PF00512">
    <property type="entry name" value="HisKA"/>
    <property type="match status" value="1"/>
</dbReference>
<dbReference type="InterPro" id="IPR000700">
    <property type="entry name" value="PAS-assoc_C"/>
</dbReference>
<dbReference type="SUPFAM" id="SSF47384">
    <property type="entry name" value="Homodimeric domain of signal transducing histidine kinase"/>
    <property type="match status" value="1"/>
</dbReference>
<evidence type="ECO:0000313" key="12">
    <source>
        <dbReference type="Proteomes" id="UP000587586"/>
    </source>
</evidence>
<dbReference type="PANTHER" id="PTHR43065:SF42">
    <property type="entry name" value="TWO-COMPONENT SENSOR PPRA"/>
    <property type="match status" value="1"/>
</dbReference>
<keyword evidence="6" id="KW-1133">Transmembrane helix</keyword>
<dbReference type="InterPro" id="IPR003661">
    <property type="entry name" value="HisK_dim/P_dom"/>
</dbReference>
<reference evidence="12" key="1">
    <citation type="submission" date="2020-06" db="EMBL/GenBank/DDBJ databases">
        <title>Draft genomic sequecing of Geomonas sp. Red745.</title>
        <authorList>
            <person name="Itoh H."/>
            <person name="Xu Z.X."/>
            <person name="Ushijima N."/>
            <person name="Masuda Y."/>
            <person name="Shiratori Y."/>
            <person name="Senoo K."/>
        </authorList>
    </citation>
    <scope>NUCLEOTIDE SEQUENCE [LARGE SCALE GENOMIC DNA]</scope>
    <source>
        <strain evidence="12">Red745</strain>
    </source>
</reference>
<evidence type="ECO:0000256" key="4">
    <source>
        <dbReference type="PROSITE-ProRule" id="PRU00169"/>
    </source>
</evidence>
<dbReference type="SMART" id="SM00448">
    <property type="entry name" value="REC"/>
    <property type="match status" value="1"/>
</dbReference>
<keyword evidence="12" id="KW-1185">Reference proteome</keyword>
<dbReference type="RefSeq" id="WP_183362202.1">
    <property type="nucleotide sequence ID" value="NZ_BLXZ01000006.1"/>
</dbReference>